<dbReference type="RefSeq" id="WP_072818083.1">
    <property type="nucleotide sequence ID" value="NZ_LT670849.1"/>
</dbReference>
<gene>
    <name evidence="1" type="ORF">SAMN05444170_2425</name>
</gene>
<evidence type="ECO:0000313" key="1">
    <source>
        <dbReference type="EMBL" id="SHN73219.1"/>
    </source>
</evidence>
<protein>
    <submittedName>
        <fullName evidence="1">Uncharacterized protein</fullName>
    </submittedName>
</protein>
<dbReference type="EMBL" id="LT670849">
    <property type="protein sequence ID" value="SHN73219.1"/>
    <property type="molecule type" value="Genomic_DNA"/>
</dbReference>
<dbReference type="AlphaFoldDB" id="A0A1M7TR46"/>
<dbReference type="Proteomes" id="UP000184096">
    <property type="component" value="Chromosome I"/>
</dbReference>
<sequence length="86" mass="9396">MASLDTGLARVFALSAMTREQYVQRCKENALTLLREGRIGEAVASMMMDMRKHPDCGVPREVNAIGIFAAEAGDMALARAYIDGFN</sequence>
<dbReference type="OrthoDB" id="8239204at2"/>
<name>A0A1M7TR46_9BRAD</name>
<organism evidence="1 2">
    <name type="scientific">Bradyrhizobium erythrophlei</name>
    <dbReference type="NCBI Taxonomy" id="1437360"/>
    <lineage>
        <taxon>Bacteria</taxon>
        <taxon>Pseudomonadati</taxon>
        <taxon>Pseudomonadota</taxon>
        <taxon>Alphaproteobacteria</taxon>
        <taxon>Hyphomicrobiales</taxon>
        <taxon>Nitrobacteraceae</taxon>
        <taxon>Bradyrhizobium</taxon>
    </lineage>
</organism>
<reference evidence="2" key="1">
    <citation type="submission" date="2016-11" db="EMBL/GenBank/DDBJ databases">
        <authorList>
            <person name="Varghese N."/>
            <person name="Submissions S."/>
        </authorList>
    </citation>
    <scope>NUCLEOTIDE SEQUENCE [LARGE SCALE GENOMIC DNA]</scope>
    <source>
        <strain evidence="2">GAS401</strain>
    </source>
</reference>
<accession>A0A1M7TR46</accession>
<keyword evidence="2" id="KW-1185">Reference proteome</keyword>
<evidence type="ECO:0000313" key="2">
    <source>
        <dbReference type="Proteomes" id="UP000184096"/>
    </source>
</evidence>
<proteinExistence type="predicted"/>